<dbReference type="InterPro" id="IPR002636">
    <property type="entry name" value="DUF29"/>
</dbReference>
<dbReference type="RefSeq" id="WP_161072701.1">
    <property type="nucleotide sequence ID" value="NZ_WWCU01000013.1"/>
</dbReference>
<dbReference type="Pfam" id="PF01724">
    <property type="entry name" value="DUF29"/>
    <property type="match status" value="1"/>
</dbReference>
<dbReference type="PANTHER" id="PTHR34235">
    <property type="entry name" value="SLR1203 PROTEIN-RELATED"/>
    <property type="match status" value="1"/>
</dbReference>
<name>A0A7X4KLM3_9BURK</name>
<sequence>MLDFKDEPNPSPVYEKDFVIWLKAQADFLRSGRLELLDSENLIDELTSMANRERRELNHRVEVLIAHLLKCQFQPDHKTHSWENTVDEQRRQVKSILEDSPSLRNVLSSKLESCYQHALRLAARETVLPAKAFPQHLPYTLEQLLDDDFLP</sequence>
<proteinExistence type="predicted"/>
<reference evidence="1 2" key="1">
    <citation type="submission" date="2019-12" db="EMBL/GenBank/DDBJ databases">
        <title>Novel species isolated from a subtropical stream in China.</title>
        <authorList>
            <person name="Lu H."/>
        </authorList>
    </citation>
    <scope>NUCLEOTIDE SEQUENCE [LARGE SCALE GENOMIC DNA]</scope>
    <source>
        <strain evidence="1 2">FT127W</strain>
    </source>
</reference>
<comment type="caution">
    <text evidence="1">The sequence shown here is derived from an EMBL/GenBank/DDBJ whole genome shotgun (WGS) entry which is preliminary data.</text>
</comment>
<gene>
    <name evidence="1" type="ORF">GTP77_13645</name>
</gene>
<evidence type="ECO:0000313" key="2">
    <source>
        <dbReference type="Proteomes" id="UP000450676"/>
    </source>
</evidence>
<dbReference type="EMBL" id="WWCU01000013">
    <property type="protein sequence ID" value="MYN08379.1"/>
    <property type="molecule type" value="Genomic_DNA"/>
</dbReference>
<dbReference type="Proteomes" id="UP000450676">
    <property type="component" value="Unassembled WGS sequence"/>
</dbReference>
<accession>A0A7X4KLM3</accession>
<protein>
    <submittedName>
        <fullName evidence="1">DUF29 family protein</fullName>
    </submittedName>
</protein>
<organism evidence="1 2">
    <name type="scientific">Pseudoduganella aquatica</name>
    <dbReference type="NCBI Taxonomy" id="2660641"/>
    <lineage>
        <taxon>Bacteria</taxon>
        <taxon>Pseudomonadati</taxon>
        <taxon>Pseudomonadota</taxon>
        <taxon>Betaproteobacteria</taxon>
        <taxon>Burkholderiales</taxon>
        <taxon>Oxalobacteraceae</taxon>
        <taxon>Telluria group</taxon>
        <taxon>Pseudoduganella</taxon>
    </lineage>
</organism>
<evidence type="ECO:0000313" key="1">
    <source>
        <dbReference type="EMBL" id="MYN08379.1"/>
    </source>
</evidence>
<dbReference type="AlphaFoldDB" id="A0A7X4KLM3"/>
<dbReference type="Gene3D" id="1.20.1220.20">
    <property type="entry name" value="Uncharcterised protein PF01724"/>
    <property type="match status" value="1"/>
</dbReference>
<keyword evidence="2" id="KW-1185">Reference proteome</keyword>